<keyword evidence="5" id="KW-0547">Nucleotide-binding</keyword>
<evidence type="ECO:0000256" key="6">
    <source>
        <dbReference type="ARBA" id="ARBA00022840"/>
    </source>
</evidence>
<evidence type="ECO:0000256" key="3">
    <source>
        <dbReference type="ARBA" id="ARBA00022448"/>
    </source>
</evidence>
<dbReference type="Proteomes" id="UP000078540">
    <property type="component" value="Unassembled WGS sequence"/>
</dbReference>
<keyword evidence="13" id="KW-1185">Reference proteome</keyword>
<dbReference type="InterPro" id="IPR027417">
    <property type="entry name" value="P-loop_NTPase"/>
</dbReference>
<keyword evidence="3" id="KW-0813">Transport</keyword>
<dbReference type="InterPro" id="IPR050352">
    <property type="entry name" value="ABCG_transporters"/>
</dbReference>
<dbReference type="InterPro" id="IPR003439">
    <property type="entry name" value="ABC_transporter-like_ATP-bd"/>
</dbReference>
<organism evidence="12 13">
    <name type="scientific">Atta colombica</name>
    <dbReference type="NCBI Taxonomy" id="520822"/>
    <lineage>
        <taxon>Eukaryota</taxon>
        <taxon>Metazoa</taxon>
        <taxon>Ecdysozoa</taxon>
        <taxon>Arthropoda</taxon>
        <taxon>Hexapoda</taxon>
        <taxon>Insecta</taxon>
        <taxon>Pterygota</taxon>
        <taxon>Neoptera</taxon>
        <taxon>Endopterygota</taxon>
        <taxon>Hymenoptera</taxon>
        <taxon>Apocrita</taxon>
        <taxon>Aculeata</taxon>
        <taxon>Formicoidea</taxon>
        <taxon>Formicidae</taxon>
        <taxon>Myrmicinae</taxon>
        <taxon>Atta</taxon>
    </lineage>
</organism>
<feature type="transmembrane region" description="Helical" evidence="10">
    <location>
        <begin position="791"/>
        <end position="814"/>
    </location>
</feature>
<feature type="transmembrane region" description="Helical" evidence="10">
    <location>
        <begin position="754"/>
        <end position="779"/>
    </location>
</feature>
<dbReference type="PANTHER" id="PTHR48041">
    <property type="entry name" value="ABC TRANSPORTER G FAMILY MEMBER 28"/>
    <property type="match status" value="1"/>
</dbReference>
<feature type="transmembrane region" description="Helical" evidence="10">
    <location>
        <begin position="711"/>
        <end position="734"/>
    </location>
</feature>
<dbReference type="FunFam" id="3.40.50.300:FF:000891">
    <property type="entry name" value="ATP-binding cassette sub-family G member"/>
    <property type="match status" value="1"/>
</dbReference>
<keyword evidence="7 10" id="KW-1133">Transmembrane helix</keyword>
<feature type="transmembrane region" description="Helical" evidence="10">
    <location>
        <begin position="820"/>
        <end position="840"/>
    </location>
</feature>
<reference evidence="12 13" key="1">
    <citation type="submission" date="2015-09" db="EMBL/GenBank/DDBJ databases">
        <title>Atta colombica WGS genome.</title>
        <authorList>
            <person name="Nygaard S."/>
            <person name="Hu H."/>
            <person name="Boomsma J."/>
            <person name="Zhang G."/>
        </authorList>
    </citation>
    <scope>NUCLEOTIDE SEQUENCE [LARGE SCALE GENOMIC DNA]</scope>
    <source>
        <strain evidence="12">Treedump-2</strain>
        <tissue evidence="12">Whole body</tissue>
    </source>
</reference>
<evidence type="ECO:0000256" key="9">
    <source>
        <dbReference type="SAM" id="MobiDB-lite"/>
    </source>
</evidence>
<dbReference type="InterPro" id="IPR013525">
    <property type="entry name" value="ABC2_TM"/>
</dbReference>
<dbReference type="STRING" id="520822.A0A195BUM2"/>
<dbReference type="AlphaFoldDB" id="A0A195BUM2"/>
<name>A0A195BUM2_9HYME</name>
<dbReference type="InterPro" id="IPR017871">
    <property type="entry name" value="ABC_transporter-like_CS"/>
</dbReference>
<feature type="region of interest" description="Disordered" evidence="9">
    <location>
        <begin position="226"/>
        <end position="247"/>
    </location>
</feature>
<dbReference type="Gene3D" id="3.40.50.300">
    <property type="entry name" value="P-loop containing nucleotide triphosphate hydrolases"/>
    <property type="match status" value="1"/>
</dbReference>
<dbReference type="Pfam" id="PF01061">
    <property type="entry name" value="ABC2_membrane"/>
    <property type="match status" value="1"/>
</dbReference>
<dbReference type="EMBL" id="KQ976407">
    <property type="protein sequence ID" value="KYM91447.1"/>
    <property type="molecule type" value="Genomic_DNA"/>
</dbReference>
<evidence type="ECO:0000313" key="12">
    <source>
        <dbReference type="EMBL" id="KYM91447.1"/>
    </source>
</evidence>
<protein>
    <submittedName>
        <fullName evidence="12">ATP-binding cassette sub-family G member 1</fullName>
    </submittedName>
</protein>
<dbReference type="InterPro" id="IPR003593">
    <property type="entry name" value="AAA+_ATPase"/>
</dbReference>
<comment type="similarity">
    <text evidence="2">Belongs to the ABC transporter superfamily. ABCG family. Eye pigment precursor importer (TC 3.A.1.204) subfamily.</text>
</comment>
<evidence type="ECO:0000259" key="11">
    <source>
        <dbReference type="PROSITE" id="PS50893"/>
    </source>
</evidence>
<keyword evidence="8 10" id="KW-0472">Membrane</keyword>
<evidence type="ECO:0000313" key="13">
    <source>
        <dbReference type="Proteomes" id="UP000078540"/>
    </source>
</evidence>
<dbReference type="SUPFAM" id="SSF52540">
    <property type="entry name" value="P-loop containing nucleoside triphosphate hydrolases"/>
    <property type="match status" value="1"/>
</dbReference>
<dbReference type="GO" id="GO:0005886">
    <property type="term" value="C:plasma membrane"/>
    <property type="evidence" value="ECO:0007669"/>
    <property type="project" value="TreeGrafter"/>
</dbReference>
<sequence length="931" mass="103148">MIAVRGRWGPPTPAKRPFENTAGAPQGGYKDLYACTFVPLQVYEWEPRGFVDPLPAEPINRPSRPPKKTLLCHGISISKDQKRAVVSLFSKKRKESNYGQRCQGDLSSSRTKIIAVLIRNPKLDLTLHSELNRNSFSHDRMMADLKNLTLSSGGSSRYSGDEQVQFIPGGSHQVTIRSPPLSLHLENLNNAVHGGSQNNLHCSCNGATSNGAAVCTGGVLARKVPNHSGASPGQSKRPAVSLTHLPKRPPVDVEFKNLAYSVSEGRKRGETQRRTPIAITRSIPGESPIRVLAERGRVIIMTRDRYHKNEIKRKLEEKGGGMRYKTILKCVNGKFRSGELTAIMGPSGAGKSTLMNVLAGYKTSHLSGSVLINGKDRNLRTFRKMSCYIMQDDRLLPHLTVYEAMTVSANLKLGKDISATAKKVVIEEIIETLGLREASNTQTQSLSGGQRKRLSIALELVNNPPVMFFDEPTSGLDSSACFQCLSLLKSLSRGGRTIICTIHQPSARLFEMFDHLYLLAEGQCIYQGNVGGLVPFLSSMGLDCPSYHNPADYVMEVACGEHGECVHKLVMAVNNGKCNNYQHHQAAIAAAQTVSNDIAKESPQEQTKPEGVALIPNGVAKSSTGTTVINMPVSCTTSLLDSAESIEQKVGFPTNGWMQFWILLKRTFMSQIRDLTLTKVRLISHIIVGFLIGAIYYDIGNEASEVMSNAGCVFFTVMFLMFTAMMPTILTFPMEMSVFVREHLNYWYSVKAFYLARTLADLPFQMMYSIAYVMIVYFITSQPLETERFLMYLNICILTSLVSQSIGLLIGAAMSVESGVFIGPVTSVPIILFSGFFVNFNAVPKYLKFLSYVSYVRYGFEGAMISVYGYNRAKLKCSEYYCHFKSPTKFLEQMAMENAVYWVDVVALLGFLLVLRVAVYFVLKLKLRSLR</sequence>
<evidence type="ECO:0000256" key="1">
    <source>
        <dbReference type="ARBA" id="ARBA00004141"/>
    </source>
</evidence>
<comment type="subcellular location">
    <subcellularLocation>
        <location evidence="1">Membrane</location>
        <topology evidence="1">Multi-pass membrane protein</topology>
    </subcellularLocation>
</comment>
<feature type="domain" description="ABC transporter" evidence="11">
    <location>
        <begin position="306"/>
        <end position="546"/>
    </location>
</feature>
<evidence type="ECO:0000256" key="8">
    <source>
        <dbReference type="ARBA" id="ARBA00023136"/>
    </source>
</evidence>
<keyword evidence="6 12" id="KW-0067">ATP-binding</keyword>
<evidence type="ECO:0000256" key="10">
    <source>
        <dbReference type="SAM" id="Phobius"/>
    </source>
</evidence>
<dbReference type="GO" id="GO:0005524">
    <property type="term" value="F:ATP binding"/>
    <property type="evidence" value="ECO:0007669"/>
    <property type="project" value="UniProtKB-KW"/>
</dbReference>
<dbReference type="GO" id="GO:0016887">
    <property type="term" value="F:ATP hydrolysis activity"/>
    <property type="evidence" value="ECO:0007669"/>
    <property type="project" value="InterPro"/>
</dbReference>
<evidence type="ECO:0000256" key="5">
    <source>
        <dbReference type="ARBA" id="ARBA00022741"/>
    </source>
</evidence>
<dbReference type="GO" id="GO:0140359">
    <property type="term" value="F:ABC-type transporter activity"/>
    <property type="evidence" value="ECO:0007669"/>
    <property type="project" value="InterPro"/>
</dbReference>
<dbReference type="PANTHER" id="PTHR48041:SF78">
    <property type="entry name" value="ABC TRANSPORTER EXPRESSED IN TRACHEA, ISOFORM A"/>
    <property type="match status" value="1"/>
</dbReference>
<dbReference type="PROSITE" id="PS00211">
    <property type="entry name" value="ABC_TRANSPORTER_1"/>
    <property type="match status" value="1"/>
</dbReference>
<accession>A0A195BUM2</accession>
<dbReference type="SMART" id="SM00382">
    <property type="entry name" value="AAA"/>
    <property type="match status" value="1"/>
</dbReference>
<evidence type="ECO:0000256" key="4">
    <source>
        <dbReference type="ARBA" id="ARBA00022692"/>
    </source>
</evidence>
<evidence type="ECO:0000256" key="7">
    <source>
        <dbReference type="ARBA" id="ARBA00022989"/>
    </source>
</evidence>
<dbReference type="PROSITE" id="PS50893">
    <property type="entry name" value="ABC_TRANSPORTER_2"/>
    <property type="match status" value="1"/>
</dbReference>
<feature type="transmembrane region" description="Helical" evidence="10">
    <location>
        <begin position="852"/>
        <end position="870"/>
    </location>
</feature>
<dbReference type="CDD" id="cd03213">
    <property type="entry name" value="ABCG_EPDR"/>
    <property type="match status" value="1"/>
</dbReference>
<feature type="transmembrane region" description="Helical" evidence="10">
    <location>
        <begin position="899"/>
        <end position="923"/>
    </location>
</feature>
<dbReference type="Pfam" id="PF00005">
    <property type="entry name" value="ABC_tran"/>
    <property type="match status" value="1"/>
</dbReference>
<proteinExistence type="inferred from homology"/>
<feature type="transmembrane region" description="Helical" evidence="10">
    <location>
        <begin position="682"/>
        <end position="699"/>
    </location>
</feature>
<gene>
    <name evidence="12" type="ORF">ALC53_01515</name>
</gene>
<keyword evidence="4 10" id="KW-0812">Transmembrane</keyword>
<evidence type="ECO:0000256" key="2">
    <source>
        <dbReference type="ARBA" id="ARBA00005814"/>
    </source>
</evidence>
<feature type="region of interest" description="Disordered" evidence="9">
    <location>
        <begin position="1"/>
        <end position="23"/>
    </location>
</feature>